<keyword evidence="2" id="KW-1185">Reference proteome</keyword>
<dbReference type="Proteomes" id="UP000814140">
    <property type="component" value="Unassembled WGS sequence"/>
</dbReference>
<gene>
    <name evidence="1" type="ORF">BV25DRAFT_1825925</name>
</gene>
<dbReference type="EMBL" id="MU277209">
    <property type="protein sequence ID" value="KAI0062062.1"/>
    <property type="molecule type" value="Genomic_DNA"/>
</dbReference>
<sequence>MANSVTLIPSEMQGPCASNISPEFMVEGGVYRFVDEAKVKNTAPEFIGACDVSSSEGRGRHCTVTNNT</sequence>
<evidence type="ECO:0000313" key="2">
    <source>
        <dbReference type="Proteomes" id="UP000814140"/>
    </source>
</evidence>
<proteinExistence type="predicted"/>
<organism evidence="1 2">
    <name type="scientific">Artomyces pyxidatus</name>
    <dbReference type="NCBI Taxonomy" id="48021"/>
    <lineage>
        <taxon>Eukaryota</taxon>
        <taxon>Fungi</taxon>
        <taxon>Dikarya</taxon>
        <taxon>Basidiomycota</taxon>
        <taxon>Agaricomycotina</taxon>
        <taxon>Agaricomycetes</taxon>
        <taxon>Russulales</taxon>
        <taxon>Auriscalpiaceae</taxon>
        <taxon>Artomyces</taxon>
    </lineage>
</organism>
<reference evidence="1" key="2">
    <citation type="journal article" date="2022" name="New Phytol.">
        <title>Evolutionary transition to the ectomycorrhizal habit in the genomes of a hyperdiverse lineage of mushroom-forming fungi.</title>
        <authorList>
            <person name="Looney B."/>
            <person name="Miyauchi S."/>
            <person name="Morin E."/>
            <person name="Drula E."/>
            <person name="Courty P.E."/>
            <person name="Kohler A."/>
            <person name="Kuo A."/>
            <person name="LaButti K."/>
            <person name="Pangilinan J."/>
            <person name="Lipzen A."/>
            <person name="Riley R."/>
            <person name="Andreopoulos W."/>
            <person name="He G."/>
            <person name="Johnson J."/>
            <person name="Nolan M."/>
            <person name="Tritt A."/>
            <person name="Barry K.W."/>
            <person name="Grigoriev I.V."/>
            <person name="Nagy L.G."/>
            <person name="Hibbett D."/>
            <person name="Henrissat B."/>
            <person name="Matheny P.B."/>
            <person name="Labbe J."/>
            <person name="Martin F.M."/>
        </authorList>
    </citation>
    <scope>NUCLEOTIDE SEQUENCE</scope>
    <source>
        <strain evidence="1">HHB10654</strain>
    </source>
</reference>
<reference evidence="1" key="1">
    <citation type="submission" date="2021-03" db="EMBL/GenBank/DDBJ databases">
        <authorList>
            <consortium name="DOE Joint Genome Institute"/>
            <person name="Ahrendt S."/>
            <person name="Looney B.P."/>
            <person name="Miyauchi S."/>
            <person name="Morin E."/>
            <person name="Drula E."/>
            <person name="Courty P.E."/>
            <person name="Chicoki N."/>
            <person name="Fauchery L."/>
            <person name="Kohler A."/>
            <person name="Kuo A."/>
            <person name="Labutti K."/>
            <person name="Pangilinan J."/>
            <person name="Lipzen A."/>
            <person name="Riley R."/>
            <person name="Andreopoulos W."/>
            <person name="He G."/>
            <person name="Johnson J."/>
            <person name="Barry K.W."/>
            <person name="Grigoriev I.V."/>
            <person name="Nagy L."/>
            <person name="Hibbett D."/>
            <person name="Henrissat B."/>
            <person name="Matheny P.B."/>
            <person name="Labbe J."/>
            <person name="Martin F."/>
        </authorList>
    </citation>
    <scope>NUCLEOTIDE SEQUENCE</scope>
    <source>
        <strain evidence="1">HHB10654</strain>
    </source>
</reference>
<protein>
    <submittedName>
        <fullName evidence="1">Uncharacterized protein</fullName>
    </submittedName>
</protein>
<evidence type="ECO:0000313" key="1">
    <source>
        <dbReference type="EMBL" id="KAI0062062.1"/>
    </source>
</evidence>
<comment type="caution">
    <text evidence="1">The sequence shown here is derived from an EMBL/GenBank/DDBJ whole genome shotgun (WGS) entry which is preliminary data.</text>
</comment>
<accession>A0ACB8T0T5</accession>
<name>A0ACB8T0T5_9AGAM</name>